<protein>
    <submittedName>
        <fullName evidence="1">Uncharacterized protein</fullName>
    </submittedName>
</protein>
<dbReference type="EMBL" id="LAZR01000183">
    <property type="protein sequence ID" value="KKN83587.1"/>
    <property type="molecule type" value="Genomic_DNA"/>
</dbReference>
<sequence>MANRISDIPLLGWDPPPECVQAPAPKPYEWKEPLPPARLVVERARRTVHLDNTAQITPKSE</sequence>
<dbReference type="AlphaFoldDB" id="A0A0F9U8A3"/>
<comment type="caution">
    <text evidence="1">The sequence shown here is derived from an EMBL/GenBank/DDBJ whole genome shotgun (WGS) entry which is preliminary data.</text>
</comment>
<organism evidence="1">
    <name type="scientific">marine sediment metagenome</name>
    <dbReference type="NCBI Taxonomy" id="412755"/>
    <lineage>
        <taxon>unclassified sequences</taxon>
        <taxon>metagenomes</taxon>
        <taxon>ecological metagenomes</taxon>
    </lineage>
</organism>
<proteinExistence type="predicted"/>
<evidence type="ECO:0000313" key="1">
    <source>
        <dbReference type="EMBL" id="KKN83587.1"/>
    </source>
</evidence>
<gene>
    <name evidence="1" type="ORF">LCGC14_0298270</name>
</gene>
<accession>A0A0F9U8A3</accession>
<name>A0A0F9U8A3_9ZZZZ</name>
<reference evidence="1" key="1">
    <citation type="journal article" date="2015" name="Nature">
        <title>Complex archaea that bridge the gap between prokaryotes and eukaryotes.</title>
        <authorList>
            <person name="Spang A."/>
            <person name="Saw J.H."/>
            <person name="Jorgensen S.L."/>
            <person name="Zaremba-Niedzwiedzka K."/>
            <person name="Martijn J."/>
            <person name="Lind A.E."/>
            <person name="van Eijk R."/>
            <person name="Schleper C."/>
            <person name="Guy L."/>
            <person name="Ettema T.J."/>
        </authorList>
    </citation>
    <scope>NUCLEOTIDE SEQUENCE</scope>
</reference>